<keyword evidence="1" id="KW-0560">Oxidoreductase</keyword>
<feature type="domain" description="Ferric reductase NAD binding" evidence="2">
    <location>
        <begin position="17"/>
        <end position="171"/>
    </location>
</feature>
<evidence type="ECO:0000256" key="1">
    <source>
        <dbReference type="ARBA" id="ARBA00023002"/>
    </source>
</evidence>
<evidence type="ECO:0000313" key="4">
    <source>
        <dbReference type="RefSeq" id="XP_013792732.1"/>
    </source>
</evidence>
<sequence>IRLEGPFGGGNQDWYKFEVAVMVGGGIGVTPYASILNDLVFGTSTNRYSGVACKKVYFLWICPSHRHFEWFIDVLRDVERKDVTNVLEIHIFITQFFHKFDLRTTMLYICENHFQRISNSSMFTGLKAINHFGRPDMTAFLKFVQKQHSYVSKVGVFSCGPTALTKTISKSIETVNKSRKLPYFMHHFENF</sequence>
<dbReference type="Gene3D" id="3.40.50.80">
    <property type="entry name" value="Nucleotide-binding domain of ferredoxin-NADP reductase (FNR) module"/>
    <property type="match status" value="1"/>
</dbReference>
<evidence type="ECO:0000313" key="3">
    <source>
        <dbReference type="Proteomes" id="UP000694941"/>
    </source>
</evidence>
<evidence type="ECO:0000259" key="2">
    <source>
        <dbReference type="Pfam" id="PF08030"/>
    </source>
</evidence>
<organism evidence="3 4">
    <name type="scientific">Limulus polyphemus</name>
    <name type="common">Atlantic horseshoe crab</name>
    <dbReference type="NCBI Taxonomy" id="6850"/>
    <lineage>
        <taxon>Eukaryota</taxon>
        <taxon>Metazoa</taxon>
        <taxon>Ecdysozoa</taxon>
        <taxon>Arthropoda</taxon>
        <taxon>Chelicerata</taxon>
        <taxon>Merostomata</taxon>
        <taxon>Xiphosura</taxon>
        <taxon>Limulidae</taxon>
        <taxon>Limulus</taxon>
    </lineage>
</organism>
<protein>
    <submittedName>
        <fullName evidence="4">Dual oxidase-like</fullName>
    </submittedName>
</protein>
<keyword evidence="3" id="KW-1185">Reference proteome</keyword>
<dbReference type="InterPro" id="IPR050369">
    <property type="entry name" value="RBOH/FRE"/>
</dbReference>
<proteinExistence type="predicted"/>
<feature type="non-terminal residue" evidence="4">
    <location>
        <position position="1"/>
    </location>
</feature>
<dbReference type="GeneID" id="106476634"/>
<dbReference type="InterPro" id="IPR013121">
    <property type="entry name" value="Fe_red_NAD-bd_6"/>
</dbReference>
<reference evidence="4" key="1">
    <citation type="submission" date="2025-08" db="UniProtKB">
        <authorList>
            <consortium name="RefSeq"/>
        </authorList>
    </citation>
    <scope>IDENTIFICATION</scope>
    <source>
        <tissue evidence="4">Muscle</tissue>
    </source>
</reference>
<dbReference type="CDD" id="cd06186">
    <property type="entry name" value="NOX_Duox_like_FAD_NADP"/>
    <property type="match status" value="1"/>
</dbReference>
<dbReference type="InterPro" id="IPR039261">
    <property type="entry name" value="FNR_nucleotide-bd"/>
</dbReference>
<dbReference type="Proteomes" id="UP000694941">
    <property type="component" value="Unplaced"/>
</dbReference>
<dbReference type="InterPro" id="IPR000778">
    <property type="entry name" value="Cyt_b245_heavy_chain"/>
</dbReference>
<dbReference type="RefSeq" id="XP_013792732.1">
    <property type="nucleotide sequence ID" value="XM_013937278.2"/>
</dbReference>
<dbReference type="SUPFAM" id="SSF52343">
    <property type="entry name" value="Ferredoxin reductase-like, C-terminal NADP-linked domain"/>
    <property type="match status" value="1"/>
</dbReference>
<gene>
    <name evidence="4" type="primary">LOC106476634</name>
</gene>
<accession>A0ABM1C1T1</accession>
<dbReference type="PANTHER" id="PTHR11972:SF175">
    <property type="entry name" value="NAD(P)H OXIDASE (H2O2-FORMING)"/>
    <property type="match status" value="1"/>
</dbReference>
<dbReference type="Pfam" id="PF08030">
    <property type="entry name" value="NAD_binding_6"/>
    <property type="match status" value="1"/>
</dbReference>
<dbReference type="PRINTS" id="PR00466">
    <property type="entry name" value="GP91PHOX"/>
</dbReference>
<dbReference type="PANTHER" id="PTHR11972">
    <property type="entry name" value="NADPH OXIDASE"/>
    <property type="match status" value="1"/>
</dbReference>
<name>A0ABM1C1T1_LIMPO</name>